<dbReference type="EMBL" id="FQYO01000001">
    <property type="protein sequence ID" value="SHI43944.1"/>
    <property type="molecule type" value="Genomic_DNA"/>
</dbReference>
<dbReference type="RefSeq" id="WP_073326472.1">
    <property type="nucleotide sequence ID" value="NZ_FQYO01000001.1"/>
</dbReference>
<name>A0A1M6B5B3_9RHOB</name>
<keyword evidence="2" id="KW-1185">Reference proteome</keyword>
<evidence type="ECO:0000313" key="2">
    <source>
        <dbReference type="Proteomes" id="UP000184292"/>
    </source>
</evidence>
<dbReference type="InterPro" id="IPR045386">
    <property type="entry name" value="DUF6525"/>
</dbReference>
<evidence type="ECO:0000313" key="1">
    <source>
        <dbReference type="EMBL" id="SHI43944.1"/>
    </source>
</evidence>
<dbReference type="STRING" id="1447782.SAMN05444417_0788"/>
<dbReference type="OrthoDB" id="7658988at2"/>
<proteinExistence type="predicted"/>
<organism evidence="1 2">
    <name type="scientific">Wenxinia saemankumensis</name>
    <dbReference type="NCBI Taxonomy" id="1447782"/>
    <lineage>
        <taxon>Bacteria</taxon>
        <taxon>Pseudomonadati</taxon>
        <taxon>Pseudomonadota</taxon>
        <taxon>Alphaproteobacteria</taxon>
        <taxon>Rhodobacterales</taxon>
        <taxon>Roseobacteraceae</taxon>
        <taxon>Wenxinia</taxon>
    </lineage>
</organism>
<sequence>MRANTGNSTLARRRRAGVPMDSYDRLPPALRRWLSEAALPWSPHSALRAWRKALRACGDEDAACGRLSRIKAAQLRRDKVWAIRRSGRG</sequence>
<reference evidence="1 2" key="1">
    <citation type="submission" date="2016-11" db="EMBL/GenBank/DDBJ databases">
        <authorList>
            <person name="Jaros S."/>
            <person name="Januszkiewicz K."/>
            <person name="Wedrychowicz H."/>
        </authorList>
    </citation>
    <scope>NUCLEOTIDE SEQUENCE [LARGE SCALE GENOMIC DNA]</scope>
    <source>
        <strain evidence="1 2">DSM 100565</strain>
    </source>
</reference>
<gene>
    <name evidence="1" type="ORF">SAMN05444417_0788</name>
</gene>
<accession>A0A1M6B5B3</accession>
<dbReference type="Pfam" id="PF20135">
    <property type="entry name" value="DUF6525"/>
    <property type="match status" value="1"/>
</dbReference>
<protein>
    <submittedName>
        <fullName evidence="1">Uncharacterized protein</fullName>
    </submittedName>
</protein>
<dbReference type="Proteomes" id="UP000184292">
    <property type="component" value="Unassembled WGS sequence"/>
</dbReference>
<dbReference type="AlphaFoldDB" id="A0A1M6B5B3"/>